<reference evidence="12 13" key="1">
    <citation type="submission" date="2019-10" db="EMBL/GenBank/DDBJ databases">
        <title>Cardiobacteriales fam. a chemoheterotrophic member of the order Cardiobacteriales, and proposal of Cardiobacteriales fam. nov.</title>
        <authorList>
            <person name="Wang C."/>
        </authorList>
    </citation>
    <scope>NUCLEOTIDE SEQUENCE [LARGE SCALE GENOMIC DNA]</scope>
    <source>
        <strain evidence="12 13">ML27</strain>
    </source>
</reference>
<keyword evidence="8 10" id="KW-0411">Iron-sulfur</keyword>
<dbReference type="SUPFAM" id="SSF102114">
    <property type="entry name" value="Radical SAM enzymes"/>
    <property type="match status" value="1"/>
</dbReference>
<gene>
    <name evidence="12" type="primary">hemW</name>
    <name evidence="12" type="ORF">GCU85_02870</name>
</gene>
<dbReference type="SFLD" id="SFLDF00288">
    <property type="entry name" value="HemN-like__clustered_with_nucl"/>
    <property type="match status" value="1"/>
</dbReference>
<organism evidence="12 13">
    <name type="scientific">Ostreibacterium oceani</name>
    <dbReference type="NCBI Taxonomy" id="2654998"/>
    <lineage>
        <taxon>Bacteria</taxon>
        <taxon>Pseudomonadati</taxon>
        <taxon>Pseudomonadota</taxon>
        <taxon>Gammaproteobacteria</taxon>
        <taxon>Cardiobacteriales</taxon>
        <taxon>Ostreibacteriaceae</taxon>
        <taxon>Ostreibacterium</taxon>
    </lineage>
</organism>
<dbReference type="SFLD" id="SFLDG01065">
    <property type="entry name" value="anaerobic_coproporphyrinogen-I"/>
    <property type="match status" value="1"/>
</dbReference>
<evidence type="ECO:0000259" key="11">
    <source>
        <dbReference type="PROSITE" id="PS51918"/>
    </source>
</evidence>
<dbReference type="GO" id="GO:0051539">
    <property type="term" value="F:4 iron, 4 sulfur cluster binding"/>
    <property type="evidence" value="ECO:0007669"/>
    <property type="project" value="UniProtKB-UniRule"/>
</dbReference>
<dbReference type="SFLD" id="SFLDG01082">
    <property type="entry name" value="B12-binding_domain_containing"/>
    <property type="match status" value="1"/>
</dbReference>
<keyword evidence="10" id="KW-0004">4Fe-4S</keyword>
<dbReference type="RefSeq" id="WP_152809150.1">
    <property type="nucleotide sequence ID" value="NZ_WHNW01000002.1"/>
</dbReference>
<comment type="similarity">
    <text evidence="2">Belongs to the anaerobic coproporphyrinogen-III oxidase family. HemW subfamily.</text>
</comment>
<comment type="subcellular location">
    <subcellularLocation>
        <location evidence="10">Cytoplasm</location>
    </subcellularLocation>
</comment>
<dbReference type="GO" id="GO:0046872">
    <property type="term" value="F:metal ion binding"/>
    <property type="evidence" value="ECO:0007669"/>
    <property type="project" value="UniProtKB-UniRule"/>
</dbReference>
<dbReference type="SFLD" id="SFLDF00562">
    <property type="entry name" value="HemN-like__clustered_with_heat"/>
    <property type="match status" value="1"/>
</dbReference>
<dbReference type="FunCoup" id="A0A6N7EVV0">
    <property type="interactions" value="495"/>
</dbReference>
<evidence type="ECO:0000256" key="10">
    <source>
        <dbReference type="RuleBase" id="RU364116"/>
    </source>
</evidence>
<comment type="function">
    <text evidence="10">Probably acts as a heme chaperone, transferring heme to an unknown acceptor. Binds one molecule of heme per monomer, possibly covalently. Binds 1 [4Fe-4S] cluster. The cluster is coordinated with 3 cysteines and an exchangeable S-adenosyl-L-methionine.</text>
</comment>
<evidence type="ECO:0000256" key="7">
    <source>
        <dbReference type="ARBA" id="ARBA00023004"/>
    </source>
</evidence>
<evidence type="ECO:0000313" key="13">
    <source>
        <dbReference type="Proteomes" id="UP000471298"/>
    </source>
</evidence>
<dbReference type="NCBIfam" id="TIGR00539">
    <property type="entry name" value="hemN_rel"/>
    <property type="match status" value="1"/>
</dbReference>
<dbReference type="PANTHER" id="PTHR13932:SF5">
    <property type="entry name" value="RADICAL S-ADENOSYL METHIONINE DOMAIN-CONTAINING PROTEIN 1, MITOCHONDRIAL"/>
    <property type="match status" value="1"/>
</dbReference>
<comment type="caution">
    <text evidence="12">The sequence shown here is derived from an EMBL/GenBank/DDBJ whole genome shotgun (WGS) entry which is preliminary data.</text>
</comment>
<keyword evidence="6 10" id="KW-0479">Metal-binding</keyword>
<protein>
    <recommendedName>
        <fullName evidence="3 10">Heme chaperone HemW</fullName>
    </recommendedName>
</protein>
<dbReference type="InterPro" id="IPR007197">
    <property type="entry name" value="rSAM"/>
</dbReference>
<dbReference type="InterPro" id="IPR034505">
    <property type="entry name" value="Coproporphyrinogen-III_oxidase"/>
</dbReference>
<evidence type="ECO:0000256" key="6">
    <source>
        <dbReference type="ARBA" id="ARBA00022723"/>
    </source>
</evidence>
<feature type="domain" description="Radical SAM core" evidence="11">
    <location>
        <begin position="1"/>
        <end position="239"/>
    </location>
</feature>
<dbReference type="InterPro" id="IPR058240">
    <property type="entry name" value="rSAM_sf"/>
</dbReference>
<dbReference type="InterPro" id="IPR006638">
    <property type="entry name" value="Elp3/MiaA/NifB-like_rSAM"/>
</dbReference>
<keyword evidence="10" id="KW-0963">Cytoplasm</keyword>
<accession>A0A6N7EVV0</accession>
<proteinExistence type="inferred from homology"/>
<dbReference type="InterPro" id="IPR013785">
    <property type="entry name" value="Aldolase_TIM"/>
</dbReference>
<dbReference type="Pfam" id="PF04055">
    <property type="entry name" value="Radical_SAM"/>
    <property type="match status" value="1"/>
</dbReference>
<evidence type="ECO:0000256" key="3">
    <source>
        <dbReference type="ARBA" id="ARBA00017228"/>
    </source>
</evidence>
<comment type="cofactor">
    <cofactor evidence="1">
        <name>[4Fe-4S] cluster</name>
        <dbReference type="ChEBI" id="CHEBI:49883"/>
    </cofactor>
</comment>
<evidence type="ECO:0000256" key="1">
    <source>
        <dbReference type="ARBA" id="ARBA00001966"/>
    </source>
</evidence>
<sequence>MNAIPLSLYIHIPWCVQKCPYCDFNSHELKSHELKGAPDESQYIDRLLMDLASDVSRFTERRPLQSIFIGGGTPSLFSGASIARLLDGVAQQLSINKNTEITLEANPGTVDAAHFAAYRQAGVNRLSIGVQSFNNRQLLALGRIHHRDEAIRAVEIAKATGFDNINIDVMFGLPLQTAAQMLADIEQGIAAETEHLSYYQLTIEPNTAFAHRPPRLPEEDQIIDTFELASERLVEAGFRRYEVSAWTKGRTSAHNVNYWEYGDYLGIGAGAHGKITTGGEGIDGRQTIIRTLKPKHPKQYLAADNLRQETPVPTAEKGFEFMLNALRLCGGFNQSLITSRGLVSLDTLTPVLMKLVDTGLLTWEGQWIAPTAQGQRFLNDCVAAFLPTTA</sequence>
<dbReference type="SFLD" id="SFLDS00029">
    <property type="entry name" value="Radical_SAM"/>
    <property type="match status" value="1"/>
</dbReference>
<evidence type="ECO:0000313" key="12">
    <source>
        <dbReference type="EMBL" id="MPV85680.1"/>
    </source>
</evidence>
<dbReference type="PANTHER" id="PTHR13932">
    <property type="entry name" value="COPROPORPHYRINIGEN III OXIDASE"/>
    <property type="match status" value="1"/>
</dbReference>
<keyword evidence="5 10" id="KW-0949">S-adenosyl-L-methionine</keyword>
<dbReference type="InParanoid" id="A0A6N7EVV0"/>
<dbReference type="Proteomes" id="UP000471298">
    <property type="component" value="Unassembled WGS sequence"/>
</dbReference>
<dbReference type="InterPro" id="IPR010723">
    <property type="entry name" value="HemN_C"/>
</dbReference>
<dbReference type="GO" id="GO:0004109">
    <property type="term" value="F:coproporphyrinogen oxidase activity"/>
    <property type="evidence" value="ECO:0007669"/>
    <property type="project" value="InterPro"/>
</dbReference>
<dbReference type="Gene3D" id="3.20.20.70">
    <property type="entry name" value="Aldolase class I"/>
    <property type="match status" value="1"/>
</dbReference>
<dbReference type="CDD" id="cd01335">
    <property type="entry name" value="Radical_SAM"/>
    <property type="match status" value="1"/>
</dbReference>
<dbReference type="EMBL" id="WHNW01000002">
    <property type="protein sequence ID" value="MPV85680.1"/>
    <property type="molecule type" value="Genomic_DNA"/>
</dbReference>
<evidence type="ECO:0000256" key="8">
    <source>
        <dbReference type="ARBA" id="ARBA00023014"/>
    </source>
</evidence>
<keyword evidence="13" id="KW-1185">Reference proteome</keyword>
<evidence type="ECO:0000256" key="9">
    <source>
        <dbReference type="ARBA" id="ARBA00023186"/>
    </source>
</evidence>
<name>A0A6N7EVV0_9GAMM</name>
<dbReference type="InterPro" id="IPR004559">
    <property type="entry name" value="HemW-like"/>
</dbReference>
<evidence type="ECO:0000256" key="5">
    <source>
        <dbReference type="ARBA" id="ARBA00022691"/>
    </source>
</evidence>
<keyword evidence="7 10" id="KW-0408">Iron</keyword>
<keyword evidence="9 10" id="KW-0143">Chaperone</keyword>
<dbReference type="Pfam" id="PF06969">
    <property type="entry name" value="HemN_C"/>
    <property type="match status" value="1"/>
</dbReference>
<evidence type="ECO:0000256" key="4">
    <source>
        <dbReference type="ARBA" id="ARBA00022617"/>
    </source>
</evidence>
<evidence type="ECO:0000256" key="2">
    <source>
        <dbReference type="ARBA" id="ARBA00006100"/>
    </source>
</evidence>
<dbReference type="PROSITE" id="PS51918">
    <property type="entry name" value="RADICAL_SAM"/>
    <property type="match status" value="1"/>
</dbReference>
<dbReference type="AlphaFoldDB" id="A0A6N7EVV0"/>
<dbReference type="SMART" id="SM00729">
    <property type="entry name" value="Elp3"/>
    <property type="match status" value="1"/>
</dbReference>
<keyword evidence="4 10" id="KW-0349">Heme</keyword>
<dbReference type="GO" id="GO:0006779">
    <property type="term" value="P:porphyrin-containing compound biosynthetic process"/>
    <property type="evidence" value="ECO:0007669"/>
    <property type="project" value="InterPro"/>
</dbReference>
<dbReference type="GO" id="GO:0005737">
    <property type="term" value="C:cytoplasm"/>
    <property type="evidence" value="ECO:0007669"/>
    <property type="project" value="UniProtKB-SubCell"/>
</dbReference>